<dbReference type="Proteomes" id="UP000002008">
    <property type="component" value="Chromosome"/>
</dbReference>
<dbReference type="eggNOG" id="COG3293">
    <property type="taxonomic scope" value="Bacteria"/>
</dbReference>
<organism evidence="2 3">
    <name type="scientific">Chloroflexus aurantiacus (strain ATCC 29366 / DSM 635 / J-10-fl)</name>
    <dbReference type="NCBI Taxonomy" id="324602"/>
    <lineage>
        <taxon>Bacteria</taxon>
        <taxon>Bacillati</taxon>
        <taxon>Chloroflexota</taxon>
        <taxon>Chloroflexia</taxon>
        <taxon>Chloroflexales</taxon>
        <taxon>Chloroflexineae</taxon>
        <taxon>Chloroflexaceae</taxon>
        <taxon>Chloroflexus</taxon>
    </lineage>
</organism>
<dbReference type="InterPro" id="IPR025161">
    <property type="entry name" value="IS402-like_dom"/>
</dbReference>
<reference evidence="3" key="1">
    <citation type="journal article" date="2011" name="BMC Genomics">
        <title>Complete genome sequence of the filamentous anoxygenic phototrophic bacterium Chloroflexus aurantiacus.</title>
        <authorList>
            <person name="Tang K.H."/>
            <person name="Barry K."/>
            <person name="Chertkov O."/>
            <person name="Dalin E."/>
            <person name="Han C.S."/>
            <person name="Hauser L.J."/>
            <person name="Honchak B.M."/>
            <person name="Karbach L.E."/>
            <person name="Land M.L."/>
            <person name="Lapidus A."/>
            <person name="Larimer F.W."/>
            <person name="Mikhailova N."/>
            <person name="Pitluck S."/>
            <person name="Pierson B.K."/>
            <person name="Blankenship R.E."/>
        </authorList>
    </citation>
    <scope>NUCLEOTIDE SEQUENCE [LARGE SCALE GENOMIC DNA]</scope>
    <source>
        <strain evidence="3">ATCC 29366 / DSM 635 / J-10-fl</strain>
    </source>
</reference>
<keyword evidence="3" id="KW-1185">Reference proteome</keyword>
<dbReference type="PANTHER" id="PTHR46637">
    <property type="entry name" value="TIS1421-TRANSPOSASE PROTEIN A"/>
    <property type="match status" value="1"/>
</dbReference>
<accession>A9WB57</accession>
<gene>
    <name evidence="2" type="ordered locus">Caur_3667</name>
</gene>
<dbReference type="PANTHER" id="PTHR46637:SF1">
    <property type="entry name" value="BLL5188 PROTEIN"/>
    <property type="match status" value="1"/>
</dbReference>
<dbReference type="RefSeq" id="WP_012259503.1">
    <property type="nucleotide sequence ID" value="NC_010175.1"/>
</dbReference>
<proteinExistence type="predicted"/>
<dbReference type="Pfam" id="PF13340">
    <property type="entry name" value="DUF4096"/>
    <property type="match status" value="1"/>
</dbReference>
<dbReference type="KEGG" id="cau:Caur_3667"/>
<dbReference type="InterPro" id="IPR052909">
    <property type="entry name" value="Transposase_6_like"/>
</dbReference>
<dbReference type="STRING" id="324602.Caur_3667"/>
<evidence type="ECO:0000259" key="1">
    <source>
        <dbReference type="Pfam" id="PF13340"/>
    </source>
</evidence>
<evidence type="ECO:0000313" key="3">
    <source>
        <dbReference type="Proteomes" id="UP000002008"/>
    </source>
</evidence>
<name>A9WB57_CHLAA</name>
<dbReference type="NCBIfam" id="NF033580">
    <property type="entry name" value="transpos_IS5_3"/>
    <property type="match status" value="1"/>
</dbReference>
<protein>
    <submittedName>
        <fullName evidence="2">TIS1421-transposase protein A</fullName>
    </submittedName>
</protein>
<feature type="domain" description="Insertion element IS402-like" evidence="1">
    <location>
        <begin position="6"/>
        <end position="79"/>
    </location>
</feature>
<dbReference type="EnsemblBacteria" id="ABY36850">
    <property type="protein sequence ID" value="ABY36850"/>
    <property type="gene ID" value="Caur_3667"/>
</dbReference>
<evidence type="ECO:0000313" key="2">
    <source>
        <dbReference type="EMBL" id="ABY36850.1"/>
    </source>
</evidence>
<dbReference type="PATRIC" id="fig|324602.8.peg.4121"/>
<sequence length="123" mass="13979">MSRHDLTDDQWAVIKPLIPKQQRTRGRPRNDDRRTLNGMLSVLHTGCAWADLPTEDGSPSTCWRRWHAWSQDGRWERIWRTLLSRLAADGTLAWARVLLDGSVVPANQGALAEANRRSATAPR</sequence>
<dbReference type="InParanoid" id="A9WB57"/>
<dbReference type="AlphaFoldDB" id="A9WB57"/>
<dbReference type="HOGENOM" id="CLU_055261_2_2_0"/>
<dbReference type="EMBL" id="CP000909">
    <property type="protein sequence ID" value="ABY36850.1"/>
    <property type="molecule type" value="Genomic_DNA"/>
</dbReference>